<keyword evidence="1" id="KW-0489">Methyltransferase</keyword>
<evidence type="ECO:0000256" key="2">
    <source>
        <dbReference type="ARBA" id="ARBA00022679"/>
    </source>
</evidence>
<evidence type="ECO:0000256" key="1">
    <source>
        <dbReference type="ARBA" id="ARBA00022603"/>
    </source>
</evidence>
<reference evidence="4 5" key="1">
    <citation type="submission" date="2017-07" db="EMBL/GenBank/DDBJ databases">
        <title>Complete genome sequence of Actinoalloteichus hoggarensis DSM 45943, type strain of Actinoalloteichus hoggarensis.</title>
        <authorList>
            <person name="Ruckert C."/>
            <person name="Nouioui I."/>
            <person name="Willmese J."/>
            <person name="van Wezel G."/>
            <person name="Klenk H.-P."/>
            <person name="Kalinowski J."/>
            <person name="Zotchev S.B."/>
        </authorList>
    </citation>
    <scope>NUCLEOTIDE SEQUENCE [LARGE SCALE GENOMIC DNA]</scope>
    <source>
        <strain evidence="4 5">DSM 45943</strain>
    </source>
</reference>
<accession>A0A221W6W2</accession>
<dbReference type="SUPFAM" id="SSF53335">
    <property type="entry name" value="S-adenosyl-L-methionine-dependent methyltransferases"/>
    <property type="match status" value="1"/>
</dbReference>
<protein>
    <recommendedName>
        <fullName evidence="3">Methyltransferase domain-containing protein</fullName>
    </recommendedName>
</protein>
<keyword evidence="5" id="KW-1185">Reference proteome</keyword>
<dbReference type="Proteomes" id="UP000204221">
    <property type="component" value="Chromosome"/>
</dbReference>
<proteinExistence type="predicted"/>
<dbReference type="GO" id="GO:0032259">
    <property type="term" value="P:methylation"/>
    <property type="evidence" value="ECO:0007669"/>
    <property type="project" value="UniProtKB-KW"/>
</dbReference>
<dbReference type="GO" id="GO:0008168">
    <property type="term" value="F:methyltransferase activity"/>
    <property type="evidence" value="ECO:0007669"/>
    <property type="project" value="UniProtKB-KW"/>
</dbReference>
<dbReference type="EMBL" id="CP022521">
    <property type="protein sequence ID" value="ASO21710.1"/>
    <property type="molecule type" value="Genomic_DNA"/>
</dbReference>
<evidence type="ECO:0000313" key="5">
    <source>
        <dbReference type="Proteomes" id="UP000204221"/>
    </source>
</evidence>
<gene>
    <name evidence="4" type="ORF">AHOG_20465</name>
</gene>
<dbReference type="Pfam" id="PF13649">
    <property type="entry name" value="Methyltransf_25"/>
    <property type="match status" value="1"/>
</dbReference>
<evidence type="ECO:0000259" key="3">
    <source>
        <dbReference type="Pfam" id="PF13649"/>
    </source>
</evidence>
<dbReference type="PANTHER" id="PTHR43861:SF1">
    <property type="entry name" value="TRANS-ACONITATE 2-METHYLTRANSFERASE"/>
    <property type="match status" value="1"/>
</dbReference>
<organism evidence="4 5">
    <name type="scientific">Actinoalloteichus hoggarensis</name>
    <dbReference type="NCBI Taxonomy" id="1470176"/>
    <lineage>
        <taxon>Bacteria</taxon>
        <taxon>Bacillati</taxon>
        <taxon>Actinomycetota</taxon>
        <taxon>Actinomycetes</taxon>
        <taxon>Pseudonocardiales</taxon>
        <taxon>Pseudonocardiaceae</taxon>
        <taxon>Actinoalloteichus</taxon>
    </lineage>
</organism>
<dbReference type="CDD" id="cd02440">
    <property type="entry name" value="AdoMet_MTases"/>
    <property type="match status" value="1"/>
</dbReference>
<dbReference type="InterPro" id="IPR041698">
    <property type="entry name" value="Methyltransf_25"/>
</dbReference>
<evidence type="ECO:0000313" key="4">
    <source>
        <dbReference type="EMBL" id="ASO21710.1"/>
    </source>
</evidence>
<dbReference type="KEGG" id="ahg:AHOG_20465"/>
<name>A0A221W6W2_9PSEU</name>
<feature type="domain" description="Methyltransferase" evidence="3">
    <location>
        <begin position="40"/>
        <end position="129"/>
    </location>
</feature>
<dbReference type="Gene3D" id="3.40.50.150">
    <property type="entry name" value="Vaccinia Virus protein VP39"/>
    <property type="match status" value="1"/>
</dbReference>
<dbReference type="InterPro" id="IPR029063">
    <property type="entry name" value="SAM-dependent_MTases_sf"/>
</dbReference>
<dbReference type="AlphaFoldDB" id="A0A221W6W2"/>
<sequence>MAYGRRAAEYIARFGSVDSIPTVYRDLIEAWGRAVDGPAIDVGCGPGQWTALLHELGVDVRGVDPVPEFVADARVRFPHLRFDLGEAAALDVDDAGLGGILAWYSLIHVRPERVGEVLAEFARVLRPGGSLLVGFFTGEELIEFDHAVTPAYFWPVDDLRAVVEDAGFTVTSTRTRTDPPARPHGDLIAHRARQSY</sequence>
<keyword evidence="2" id="KW-0808">Transferase</keyword>
<dbReference type="PANTHER" id="PTHR43861">
    <property type="entry name" value="TRANS-ACONITATE 2-METHYLTRANSFERASE-RELATED"/>
    <property type="match status" value="1"/>
</dbReference>